<dbReference type="EMBL" id="GBXM01087134">
    <property type="protein sequence ID" value="JAH21443.1"/>
    <property type="molecule type" value="Transcribed_RNA"/>
</dbReference>
<dbReference type="AlphaFoldDB" id="A0A0E9QZD5"/>
<sequence>MYRVRGFPVFKRFRQWRNRTKTPVKQLEMVRALVQNFRFLKF</sequence>
<reference evidence="1" key="1">
    <citation type="submission" date="2014-11" db="EMBL/GenBank/DDBJ databases">
        <authorList>
            <person name="Amaro Gonzalez C."/>
        </authorList>
    </citation>
    <scope>NUCLEOTIDE SEQUENCE</scope>
</reference>
<name>A0A0E9QZD5_ANGAN</name>
<protein>
    <submittedName>
        <fullName evidence="1">Uncharacterized protein</fullName>
    </submittedName>
</protein>
<reference evidence="1" key="2">
    <citation type="journal article" date="2015" name="Fish Shellfish Immunol.">
        <title>Early steps in the European eel (Anguilla anguilla)-Vibrio vulnificus interaction in the gills: Role of the RtxA13 toxin.</title>
        <authorList>
            <person name="Callol A."/>
            <person name="Pajuelo D."/>
            <person name="Ebbesson L."/>
            <person name="Teles M."/>
            <person name="MacKenzie S."/>
            <person name="Amaro C."/>
        </authorList>
    </citation>
    <scope>NUCLEOTIDE SEQUENCE</scope>
</reference>
<organism evidence="1">
    <name type="scientific">Anguilla anguilla</name>
    <name type="common">European freshwater eel</name>
    <name type="synonym">Muraena anguilla</name>
    <dbReference type="NCBI Taxonomy" id="7936"/>
    <lineage>
        <taxon>Eukaryota</taxon>
        <taxon>Metazoa</taxon>
        <taxon>Chordata</taxon>
        <taxon>Craniata</taxon>
        <taxon>Vertebrata</taxon>
        <taxon>Euteleostomi</taxon>
        <taxon>Actinopterygii</taxon>
        <taxon>Neopterygii</taxon>
        <taxon>Teleostei</taxon>
        <taxon>Anguilliformes</taxon>
        <taxon>Anguillidae</taxon>
        <taxon>Anguilla</taxon>
    </lineage>
</organism>
<proteinExistence type="predicted"/>
<accession>A0A0E9QZD5</accession>
<evidence type="ECO:0000313" key="1">
    <source>
        <dbReference type="EMBL" id="JAH21443.1"/>
    </source>
</evidence>